<evidence type="ECO:0000313" key="2">
    <source>
        <dbReference type="EMBL" id="QZA58260.1"/>
    </source>
</evidence>
<accession>A0ABX8YY89</accession>
<keyword evidence="3" id="KW-1185">Reference proteome</keyword>
<dbReference type="EMBL" id="CP075585">
    <property type="protein sequence ID" value="QZA58260.1"/>
    <property type="molecule type" value="Genomic_DNA"/>
</dbReference>
<evidence type="ECO:0008006" key="4">
    <source>
        <dbReference type="Google" id="ProtNLM"/>
    </source>
</evidence>
<dbReference type="Proteomes" id="UP000822862">
    <property type="component" value="Chromosome"/>
</dbReference>
<evidence type="ECO:0000313" key="3">
    <source>
        <dbReference type="Proteomes" id="UP000822862"/>
    </source>
</evidence>
<feature type="transmembrane region" description="Helical" evidence="1">
    <location>
        <begin position="16"/>
        <end position="33"/>
    </location>
</feature>
<keyword evidence="1" id="KW-1133">Transmembrane helix</keyword>
<protein>
    <recommendedName>
        <fullName evidence="4">Transmembrane protein</fullName>
    </recommendedName>
</protein>
<proteinExistence type="predicted"/>
<keyword evidence="1" id="KW-0812">Transmembrane</keyword>
<name>A0ABX8YY89_9BACT</name>
<organism evidence="2 3">
    <name type="scientific">Candidatus Rhabdochlamydia porcellionis</name>
    <dbReference type="NCBI Taxonomy" id="225148"/>
    <lineage>
        <taxon>Bacteria</taxon>
        <taxon>Pseudomonadati</taxon>
        <taxon>Chlamydiota</taxon>
        <taxon>Chlamydiia</taxon>
        <taxon>Parachlamydiales</taxon>
        <taxon>Candidatus Rhabdochlamydiaceae</taxon>
        <taxon>Candidatus Rhabdochlamydia</taxon>
    </lineage>
</organism>
<evidence type="ECO:0000256" key="1">
    <source>
        <dbReference type="SAM" id="Phobius"/>
    </source>
</evidence>
<gene>
    <name evidence="2" type="ORF">RHAB15C_0000132</name>
</gene>
<keyword evidence="1" id="KW-0472">Membrane</keyword>
<sequence>MPHVSRNCIKRINQKNYLLIYVLYVQSGIYFLVDHLQFLIALLQISALSWRFMNLFFILDLKFMNNYKPLSISFSLILLTYSKVTRPSKDVRYKSLEKFFYSRSQYKPCNNQKNQNLKFLVIQHL</sequence>
<reference evidence="2 3" key="1">
    <citation type="submission" date="2021-05" db="EMBL/GenBank/DDBJ databases">
        <title>Ecology and evolution of chlamydial symbionts of arthropods.</title>
        <authorList>
            <person name="Halter T."/>
            <person name="Sixt B.S."/>
            <person name="Toenshoff E.R."/>
            <person name="Koestlbacher S."/>
            <person name="Schulz F."/>
            <person name="Kostanjsek R."/>
            <person name="Collingro A."/>
            <person name="Hendrickx F."/>
            <person name="Horn M."/>
        </authorList>
    </citation>
    <scope>NUCLEOTIDE SEQUENCE [LARGE SCALE GENOMIC DNA]</scope>
    <source>
        <strain evidence="2 3">15C</strain>
    </source>
</reference>
<feature type="transmembrane region" description="Helical" evidence="1">
    <location>
        <begin position="39"/>
        <end position="59"/>
    </location>
</feature>